<sequence>MSAAGEVVPGLASRPRPAGRADRPARLGARAARAWRAVRWYVGALLGDDDHARYVAHLARTSPGATPLDVGEYWRERHAHTARHPGSRCC</sequence>
<protein>
    <recommendedName>
        <fullName evidence="4">DUF466 domain-containing protein</fullName>
    </recommendedName>
</protein>
<evidence type="ECO:0000313" key="2">
    <source>
        <dbReference type="EMBL" id="GEA89420.1"/>
    </source>
</evidence>
<dbReference type="RefSeq" id="WP_246056637.1">
    <property type="nucleotide sequence ID" value="NZ_BJLR01000030.1"/>
</dbReference>
<feature type="region of interest" description="Disordered" evidence="1">
    <location>
        <begin position="1"/>
        <end position="26"/>
    </location>
</feature>
<comment type="caution">
    <text evidence="2">The sequence shown here is derived from an EMBL/GenBank/DDBJ whole genome shotgun (WGS) entry which is preliminary data.</text>
</comment>
<dbReference type="EMBL" id="BJLR01000030">
    <property type="protein sequence ID" value="GEA89420.1"/>
    <property type="molecule type" value="Genomic_DNA"/>
</dbReference>
<evidence type="ECO:0000313" key="3">
    <source>
        <dbReference type="Proteomes" id="UP000317046"/>
    </source>
</evidence>
<dbReference type="Pfam" id="PF04328">
    <property type="entry name" value="Sel_put"/>
    <property type="match status" value="1"/>
</dbReference>
<organism evidence="2 3">
    <name type="scientific">Cellulomonas cellasea</name>
    <dbReference type="NCBI Taxonomy" id="43670"/>
    <lineage>
        <taxon>Bacteria</taxon>
        <taxon>Bacillati</taxon>
        <taxon>Actinomycetota</taxon>
        <taxon>Actinomycetes</taxon>
        <taxon>Micrococcales</taxon>
        <taxon>Cellulomonadaceae</taxon>
        <taxon>Cellulomonas</taxon>
    </lineage>
</organism>
<accession>A0A4Y3L2N8</accession>
<dbReference type="Proteomes" id="UP000317046">
    <property type="component" value="Unassembled WGS sequence"/>
</dbReference>
<dbReference type="InterPro" id="IPR007423">
    <property type="entry name" value="Sel_put"/>
</dbReference>
<proteinExistence type="predicted"/>
<dbReference type="AlphaFoldDB" id="A0A4Y3L2N8"/>
<gene>
    <name evidence="2" type="ORF">CCE01nite_33690</name>
</gene>
<evidence type="ECO:0000256" key="1">
    <source>
        <dbReference type="SAM" id="MobiDB-lite"/>
    </source>
</evidence>
<reference evidence="2" key="1">
    <citation type="submission" date="2019-06" db="EMBL/GenBank/DDBJ databases">
        <title>Whole genome shotgun sequence of Cellulomonas cellasea NBRC 3753.</title>
        <authorList>
            <person name="Hosoyama A."/>
            <person name="Uohara A."/>
            <person name="Ohji S."/>
            <person name="Ichikawa N."/>
        </authorList>
    </citation>
    <scope>NUCLEOTIDE SEQUENCE [LARGE SCALE GENOMIC DNA]</scope>
    <source>
        <strain evidence="2">NBRC 3753</strain>
    </source>
</reference>
<evidence type="ECO:0008006" key="4">
    <source>
        <dbReference type="Google" id="ProtNLM"/>
    </source>
</evidence>
<keyword evidence="3" id="KW-1185">Reference proteome</keyword>
<name>A0A4Y3L2N8_9CELL</name>